<dbReference type="RefSeq" id="WP_246231071.1">
    <property type="nucleotide sequence ID" value="NZ_AP022588.1"/>
</dbReference>
<keyword evidence="2" id="KW-1133">Transmembrane helix</keyword>
<feature type="region of interest" description="Disordered" evidence="1">
    <location>
        <begin position="1"/>
        <end position="71"/>
    </location>
</feature>
<feature type="transmembrane region" description="Helical" evidence="2">
    <location>
        <begin position="78"/>
        <end position="102"/>
    </location>
</feature>
<dbReference type="Pfam" id="PF11209">
    <property type="entry name" value="LmeA"/>
    <property type="match status" value="1"/>
</dbReference>
<dbReference type="AlphaFoldDB" id="A0A7I7QNP9"/>
<dbReference type="Proteomes" id="UP000467193">
    <property type="component" value="Chromosome"/>
</dbReference>
<dbReference type="KEGG" id="msei:MSEDJ_20010"/>
<gene>
    <name evidence="3" type="ORF">MSEDJ_20010</name>
</gene>
<name>A0A7I7QNP9_9MYCO</name>
<organism evidence="3 4">
    <name type="scientific">Mycolicibacterium sediminis</name>
    <dbReference type="NCBI Taxonomy" id="1286180"/>
    <lineage>
        <taxon>Bacteria</taxon>
        <taxon>Bacillati</taxon>
        <taxon>Actinomycetota</taxon>
        <taxon>Actinomycetes</taxon>
        <taxon>Mycobacteriales</taxon>
        <taxon>Mycobacteriaceae</taxon>
        <taxon>Mycolicibacterium</taxon>
    </lineage>
</organism>
<evidence type="ECO:0008006" key="5">
    <source>
        <dbReference type="Google" id="ProtNLM"/>
    </source>
</evidence>
<evidence type="ECO:0000313" key="4">
    <source>
        <dbReference type="Proteomes" id="UP000467193"/>
    </source>
</evidence>
<evidence type="ECO:0000256" key="1">
    <source>
        <dbReference type="SAM" id="MobiDB-lite"/>
    </source>
</evidence>
<keyword evidence="4" id="KW-1185">Reference proteome</keyword>
<proteinExistence type="predicted"/>
<evidence type="ECO:0000256" key="2">
    <source>
        <dbReference type="SAM" id="Phobius"/>
    </source>
</evidence>
<evidence type="ECO:0000313" key="3">
    <source>
        <dbReference type="EMBL" id="BBY27905.1"/>
    </source>
</evidence>
<dbReference type="InterPro" id="IPR021373">
    <property type="entry name" value="DUF2993"/>
</dbReference>
<accession>A0A7I7QNP9</accession>
<keyword evidence="2" id="KW-0812">Transmembrane</keyword>
<dbReference type="EMBL" id="AP022588">
    <property type="protein sequence ID" value="BBY27905.1"/>
    <property type="molecule type" value="Genomic_DNA"/>
</dbReference>
<sequence length="315" mass="33016">MTDPWSRPANQPPQGPNPQGGEPPTERAPQYGGSPEPPTQQFRQENYPPPPQGQPGDAPPPPVSPKKSRGKGMFRDPLSITLIFVIVVALALAGVVGAELYARHVADQRVAAATSCVVQDGVKVSFGPRPFLLQHLTGHYSGIHITTDGNQLREAKGMKADIVIDDVRVADNPNSAGTIGSLNATIDWSADGIKRTIQDSIPLIGSFVSGVTTNPSDGTIELEGMLGTIVTEPQVVDGGIALKVVQLTGLGFTLPREAVQPALDAFSAQLTKDYPLDVRADSIEVTDSGVISKFSSQNAPMPAGGQGDDACFAGL</sequence>
<feature type="compositionally biased region" description="Pro residues" evidence="1">
    <location>
        <begin position="47"/>
        <end position="64"/>
    </location>
</feature>
<protein>
    <recommendedName>
        <fullName evidence="5">DUF2993 domain-containing protein</fullName>
    </recommendedName>
</protein>
<keyword evidence="2" id="KW-0472">Membrane</keyword>
<reference evidence="3 4" key="1">
    <citation type="journal article" date="2019" name="Emerg. Microbes Infect.">
        <title>Comprehensive subspecies identification of 175 nontuberculous mycobacteria species based on 7547 genomic profiles.</title>
        <authorList>
            <person name="Matsumoto Y."/>
            <person name="Kinjo T."/>
            <person name="Motooka D."/>
            <person name="Nabeya D."/>
            <person name="Jung N."/>
            <person name="Uechi K."/>
            <person name="Horii T."/>
            <person name="Iida T."/>
            <person name="Fujita J."/>
            <person name="Nakamura S."/>
        </authorList>
    </citation>
    <scope>NUCLEOTIDE SEQUENCE [LARGE SCALE GENOMIC DNA]</scope>
    <source>
        <strain evidence="3 4">JCM 17899</strain>
    </source>
</reference>